<feature type="compositionally biased region" description="Basic and acidic residues" evidence="1">
    <location>
        <begin position="8"/>
        <end position="17"/>
    </location>
</feature>
<organism evidence="2 3">
    <name type="scientific">Fonsecaea pedrosoi CBS 271.37</name>
    <dbReference type="NCBI Taxonomy" id="1442368"/>
    <lineage>
        <taxon>Eukaryota</taxon>
        <taxon>Fungi</taxon>
        <taxon>Dikarya</taxon>
        <taxon>Ascomycota</taxon>
        <taxon>Pezizomycotina</taxon>
        <taxon>Eurotiomycetes</taxon>
        <taxon>Chaetothyriomycetidae</taxon>
        <taxon>Chaetothyriales</taxon>
        <taxon>Herpotrichiellaceae</taxon>
        <taxon>Fonsecaea</taxon>
    </lineage>
</organism>
<feature type="compositionally biased region" description="Low complexity" evidence="1">
    <location>
        <begin position="79"/>
        <end position="94"/>
    </location>
</feature>
<protein>
    <submittedName>
        <fullName evidence="2">Uncharacterized protein</fullName>
    </submittedName>
</protein>
<dbReference type="RefSeq" id="XP_013285245.1">
    <property type="nucleotide sequence ID" value="XM_013429791.1"/>
</dbReference>
<evidence type="ECO:0000313" key="2">
    <source>
        <dbReference type="EMBL" id="KIW81437.1"/>
    </source>
</evidence>
<evidence type="ECO:0000313" key="3">
    <source>
        <dbReference type="Proteomes" id="UP000053029"/>
    </source>
</evidence>
<feature type="region of interest" description="Disordered" evidence="1">
    <location>
        <begin position="1"/>
        <end position="32"/>
    </location>
</feature>
<dbReference type="EMBL" id="KN846971">
    <property type="protein sequence ID" value="KIW81437.1"/>
    <property type="molecule type" value="Genomic_DNA"/>
</dbReference>
<name>A0A0D2F473_9EURO</name>
<dbReference type="GeneID" id="25303952"/>
<dbReference type="STRING" id="1442368.A0A0D2F473"/>
<gene>
    <name evidence="2" type="ORF">Z517_04462</name>
</gene>
<reference evidence="2 3" key="1">
    <citation type="submission" date="2015-01" db="EMBL/GenBank/DDBJ databases">
        <title>The Genome Sequence of Fonsecaea pedrosoi CBS 271.37.</title>
        <authorList>
            <consortium name="The Broad Institute Genomics Platform"/>
            <person name="Cuomo C."/>
            <person name="de Hoog S."/>
            <person name="Gorbushina A."/>
            <person name="Stielow B."/>
            <person name="Teixiera M."/>
            <person name="Abouelleil A."/>
            <person name="Chapman S.B."/>
            <person name="Priest M."/>
            <person name="Young S.K."/>
            <person name="Wortman J."/>
            <person name="Nusbaum C."/>
            <person name="Birren B."/>
        </authorList>
    </citation>
    <scope>NUCLEOTIDE SEQUENCE [LARGE SCALE GENOMIC DNA]</scope>
    <source>
        <strain evidence="2 3">CBS 271.37</strain>
    </source>
</reference>
<sequence length="195" mass="20814">MNVGGAAERTDEIHPEECGLWNPEPRGRDSRSPRLRYVLLGPGGATLCWTRLSTSRSMSGQYVSRGPSLPPNQKEGTPSSSRARGTAASTQSSSEPGATRYSSPNSTPGLGGLRVKFPDFPWDLKIHTYGVNGVMGHLEPDDRLPKEVGIAGQVRAETQDQANQVASMVKFSFTHAAYPGQVATGGQLCLAVHPV</sequence>
<dbReference type="AlphaFoldDB" id="A0A0D2F473"/>
<feature type="region of interest" description="Disordered" evidence="1">
    <location>
        <begin position="59"/>
        <end position="110"/>
    </location>
</feature>
<keyword evidence="3" id="KW-1185">Reference proteome</keyword>
<evidence type="ECO:0000256" key="1">
    <source>
        <dbReference type="SAM" id="MobiDB-lite"/>
    </source>
</evidence>
<accession>A0A0D2F473</accession>
<proteinExistence type="predicted"/>
<dbReference type="HOGENOM" id="CLU_1396361_0_0_1"/>
<dbReference type="VEuPathDB" id="FungiDB:Z517_04462"/>
<dbReference type="Proteomes" id="UP000053029">
    <property type="component" value="Unassembled WGS sequence"/>
</dbReference>